<dbReference type="GeneID" id="108845215"/>
<organism evidence="1 2">
    <name type="scientific">Raphanus sativus</name>
    <name type="common">Radish</name>
    <name type="synonym">Raphanus raphanistrum var. sativus</name>
    <dbReference type="NCBI Taxonomy" id="3726"/>
    <lineage>
        <taxon>Eukaryota</taxon>
        <taxon>Viridiplantae</taxon>
        <taxon>Streptophyta</taxon>
        <taxon>Embryophyta</taxon>
        <taxon>Tracheophyta</taxon>
        <taxon>Spermatophyta</taxon>
        <taxon>Magnoliopsida</taxon>
        <taxon>eudicotyledons</taxon>
        <taxon>Gunneridae</taxon>
        <taxon>Pentapetalae</taxon>
        <taxon>rosids</taxon>
        <taxon>malvids</taxon>
        <taxon>Brassicales</taxon>
        <taxon>Brassicaceae</taxon>
        <taxon>Brassiceae</taxon>
        <taxon>Raphanus</taxon>
    </lineage>
</organism>
<keyword evidence="1" id="KW-1185">Reference proteome</keyword>
<proteinExistence type="predicted"/>
<dbReference type="Proteomes" id="UP000504610">
    <property type="component" value="Chromosome 3"/>
</dbReference>
<evidence type="ECO:0000313" key="2">
    <source>
        <dbReference type="RefSeq" id="XP_018473967.1"/>
    </source>
</evidence>
<name>A0A6J0MN98_RAPSA</name>
<dbReference type="OrthoDB" id="1938625at2759"/>
<reference evidence="1" key="1">
    <citation type="journal article" date="2019" name="Database">
        <title>The radish genome database (RadishGD): an integrated information resource for radish genomics.</title>
        <authorList>
            <person name="Yu H.J."/>
            <person name="Baek S."/>
            <person name="Lee Y.J."/>
            <person name="Cho A."/>
            <person name="Mun J.H."/>
        </authorList>
    </citation>
    <scope>NUCLEOTIDE SEQUENCE [LARGE SCALE GENOMIC DNA]</scope>
    <source>
        <strain evidence="1">cv. WK10039</strain>
    </source>
</reference>
<accession>A0A6J0MN98</accession>
<protein>
    <submittedName>
        <fullName evidence="2">Uncharacterized protein LOC108845215</fullName>
    </submittedName>
</protein>
<sequence length="213" mass="24514">MGKLIDIAGDSSTMLLGINRYATVADVASSGQWNIRRCRSCHLWAMIAAINSVPPPVEDAGSDRVLWKHRDDNYRPWFSSSRTWDQLREHSPIVEWSDRTSAWGEVQGCRLCGEPDETRDYLFFACPYSFTVWTDLTVCLLPRPSPDWNITMTTLLSPRRNKVDSCLLRLAFQGSIYLLWREHNGRKHNNSWNSPAKLVKSLDRTIRNRISSI</sequence>
<gene>
    <name evidence="2" type="primary">LOC108845215</name>
</gene>
<evidence type="ECO:0000313" key="1">
    <source>
        <dbReference type="Proteomes" id="UP000504610"/>
    </source>
</evidence>
<dbReference type="AlphaFoldDB" id="A0A6J0MN98"/>
<reference evidence="2" key="2">
    <citation type="submission" date="2025-08" db="UniProtKB">
        <authorList>
            <consortium name="RefSeq"/>
        </authorList>
    </citation>
    <scope>IDENTIFICATION</scope>
    <source>
        <tissue evidence="2">Leaf</tissue>
    </source>
</reference>
<dbReference type="KEGG" id="rsz:108845215"/>
<dbReference type="RefSeq" id="XP_018473967.1">
    <property type="nucleotide sequence ID" value="XM_018618465.1"/>
</dbReference>